<dbReference type="BioCyc" id="LACI272621:G1G49-896-MONOMER"/>
<organism evidence="4">
    <name type="scientific">Lactobacillus acidophilus (strain ATCC 700396 / NCK56 / N2 / NCFM)</name>
    <dbReference type="NCBI Taxonomy" id="272621"/>
    <lineage>
        <taxon>Bacteria</taxon>
        <taxon>Bacillati</taxon>
        <taxon>Bacillota</taxon>
        <taxon>Bacilli</taxon>
        <taxon>Lactobacillales</taxon>
        <taxon>Lactobacillaceae</taxon>
        <taxon>Lactobacillus</taxon>
    </lineage>
</organism>
<feature type="signal peptide" evidence="1">
    <location>
        <begin position="1"/>
        <end position="18"/>
    </location>
</feature>
<keyword evidence="1" id="KW-0732">Signal</keyword>
<dbReference type="RefSeq" id="WP_011254283.1">
    <property type="nucleotide sequence ID" value="NC_006814.3"/>
</dbReference>
<evidence type="ECO:0000313" key="4">
    <source>
        <dbReference type="Proteomes" id="UP000006381"/>
    </source>
</evidence>
<proteinExistence type="predicted"/>
<dbReference type="AlphaFoldDB" id="Q5FKM7"/>
<feature type="chain" id="PRO_5039009131" description="DUF4767 domain-containing protein" evidence="1">
    <location>
        <begin position="19"/>
        <end position="198"/>
    </location>
</feature>
<dbReference type="HOGENOM" id="CLU_061542_1_0_9"/>
<dbReference type="InterPro" id="IPR031927">
    <property type="entry name" value="DUF4767"/>
</dbReference>
<accession>Q5FKM7</accession>
<evidence type="ECO:0000259" key="2">
    <source>
        <dbReference type="Pfam" id="PF15983"/>
    </source>
</evidence>
<name>Q5FKM7_LACAC</name>
<dbReference type="PROSITE" id="PS51257">
    <property type="entry name" value="PROKAR_LIPOPROTEIN"/>
    <property type="match status" value="1"/>
</dbReference>
<dbReference type="eggNOG" id="ENOG5030HS8">
    <property type="taxonomic scope" value="Bacteria"/>
</dbReference>
<gene>
    <name evidence="3" type="ordered locus">LBA0888</name>
</gene>
<feature type="domain" description="DUF4767" evidence="2">
    <location>
        <begin position="61"/>
        <end position="191"/>
    </location>
</feature>
<dbReference type="EMBL" id="CP000033">
    <property type="protein sequence ID" value="AAV42747.1"/>
    <property type="molecule type" value="Genomic_DNA"/>
</dbReference>
<dbReference type="GeneID" id="93289991"/>
<dbReference type="STRING" id="272621.LBA0888"/>
<dbReference type="PATRIC" id="fig|272621.13.peg.848"/>
<dbReference type="KEGG" id="lac:LBA0888"/>
<sequence>MKKIWTGIAIVLVTNLLAGCSQIHFGKDAITIGDEQKNLLKKNKKKKVVHPKIEKKKTKVKSVWNKTKYQELQKIVNNWGRVKKQHYHFYDGVHSLKIKAGVTYPKAFDQNGFVLNKEKIKIGWSPEGKNTYQYNVVAIANDNFETWHNTYLFCLRKNKPIILLDQSKRNKLVLVKKVNNPTLNKAFKQILEDKQKSM</sequence>
<dbReference type="Pfam" id="PF15983">
    <property type="entry name" value="DUF4767"/>
    <property type="match status" value="1"/>
</dbReference>
<dbReference type="OrthoDB" id="2328936at2"/>
<evidence type="ECO:0000256" key="1">
    <source>
        <dbReference type="SAM" id="SignalP"/>
    </source>
</evidence>
<dbReference type="Proteomes" id="UP000006381">
    <property type="component" value="Chromosome"/>
</dbReference>
<evidence type="ECO:0000313" key="3">
    <source>
        <dbReference type="EMBL" id="AAV42747.1"/>
    </source>
</evidence>
<reference evidence="3 4" key="1">
    <citation type="journal article" date="2005" name="Proc. Natl. Acad. Sci. U.S.A.">
        <title>Complete genome sequence of the probiotic lactic acid bacterium Lactobacillus acidophilus NCFM.</title>
        <authorList>
            <person name="Altermann E."/>
            <person name="Russell W.M."/>
            <person name="Azcarate-Peril M.A."/>
            <person name="Barrangou R."/>
            <person name="Buck B.L."/>
            <person name="McAuliffe O."/>
            <person name="Souther N."/>
            <person name="Dobson A."/>
            <person name="Duong T."/>
            <person name="Callanan M."/>
            <person name="Lick S."/>
            <person name="Hamrick A."/>
            <person name="Cano R."/>
            <person name="Klaenhammer T.R."/>
        </authorList>
    </citation>
    <scope>NUCLEOTIDE SEQUENCE [LARGE SCALE GENOMIC DNA]</scope>
    <source>
        <strain evidence="4">ATCC 700396 / NCK56 / N2 / NCFM</strain>
    </source>
</reference>
<keyword evidence="4" id="KW-1185">Reference proteome</keyword>
<protein>
    <recommendedName>
        <fullName evidence="2">DUF4767 domain-containing protein</fullName>
    </recommendedName>
</protein>